<gene>
    <name evidence="1" type="ORF">GTN30_10455</name>
</gene>
<dbReference type="RefSeq" id="WP_164953811.1">
    <property type="nucleotide sequence ID" value="NZ_CP047363.1"/>
</dbReference>
<protein>
    <submittedName>
        <fullName evidence="1">YydF family exported signaling peptide</fullName>
    </submittedName>
</protein>
<organism evidence="1 2">
    <name type="scientific">Macrococcoides canis</name>
    <dbReference type="NCBI Taxonomy" id="1855823"/>
    <lineage>
        <taxon>Bacteria</taxon>
        <taxon>Bacillati</taxon>
        <taxon>Bacillota</taxon>
        <taxon>Bacilli</taxon>
        <taxon>Bacillales</taxon>
        <taxon>Staphylococcaceae</taxon>
        <taxon>Macrococcoides</taxon>
    </lineage>
</organism>
<sequence>MKEEKKLTQSKAMQSLQVKSLLDDGKKLAKVNDLWYFVKSDKNRWIAGSAH</sequence>
<dbReference type="Proteomes" id="UP000501122">
    <property type="component" value="Chromosome"/>
</dbReference>
<proteinExistence type="predicted"/>
<accession>A0AAE6X212</accession>
<dbReference type="AlphaFoldDB" id="A0AAE6X212"/>
<reference evidence="1" key="1">
    <citation type="journal article" date="2020" name="Antimicrob. Agents Chemother.">
        <title>The novel macrolide resistance genes mef(D), msr(F) and msr(H) are present on resistance islands in Macrococcus canis, Macrococcus caseolyticus and Staphylococcus aureus.</title>
        <authorList>
            <person name="Schwendener S."/>
            <person name="Dona V."/>
            <person name="Perreten V."/>
        </authorList>
    </citation>
    <scope>NUCLEOTIDE SEQUENCE</scope>
    <source>
        <strain evidence="1">Epi0076A</strain>
    </source>
</reference>
<dbReference type="NCBIfam" id="TIGR04077">
    <property type="entry name" value="expor_sig_YdyF"/>
    <property type="match status" value="1"/>
</dbReference>
<evidence type="ECO:0000313" key="1">
    <source>
        <dbReference type="EMBL" id="QIH79066.1"/>
    </source>
</evidence>
<evidence type="ECO:0000313" key="2">
    <source>
        <dbReference type="Proteomes" id="UP000501122"/>
    </source>
</evidence>
<dbReference type="InterPro" id="IPR023898">
    <property type="entry name" value="YydF-like"/>
</dbReference>
<name>A0AAE6X212_9STAP</name>
<dbReference type="EMBL" id="CP047363">
    <property type="protein sequence ID" value="QIH79066.1"/>
    <property type="molecule type" value="Genomic_DNA"/>
</dbReference>